<gene>
    <name evidence="2" type="ORF">BJ878DRAFT_482601</name>
</gene>
<dbReference type="AlphaFoldDB" id="A0A9P7YY44"/>
<name>A0A9P7YY44_9HELO</name>
<sequence length="347" mass="40073">MVAQDKGHGRAEERRLEHDGCAQGSLQALIRDDDLFVHPLDWTNKHLRALHCRFETERVAIATTKDSPEPTLQPRFEEELLDNLFRLRMKRGRKMKDIAMRWIVERIARMFLPADQVTRGVLCLSFARTPVASIRVPLLGSDGQDSNSRTMWAYIDPSFVEEQRETYQRALAHRSRGLVKPHGNDGPFRPLYVAIFLAIAQHGKRVRQFYRGGNVDQMQRITLFVPNYSSPLQTTKQTPAKRNTSTRQQSIFGLTEYTTDISDTHLRKLDEPHKFFNTELQIQKRTIPVSLKTPIELYTAMKHACSIREEAENNRTEYRSLKRRELADISCNDGNKSDGRKRRKGAG</sequence>
<accession>A0A9P7YY44</accession>
<evidence type="ECO:0000313" key="3">
    <source>
        <dbReference type="Proteomes" id="UP000887226"/>
    </source>
</evidence>
<feature type="region of interest" description="Disordered" evidence="1">
    <location>
        <begin position="325"/>
        <end position="347"/>
    </location>
</feature>
<reference evidence="2" key="1">
    <citation type="journal article" date="2021" name="IMA Fungus">
        <title>Genomic characterization of three marine fungi, including Emericellopsis atlantica sp. nov. with signatures of a generalist lifestyle and marine biomass degradation.</title>
        <authorList>
            <person name="Hagestad O.C."/>
            <person name="Hou L."/>
            <person name="Andersen J.H."/>
            <person name="Hansen E.H."/>
            <person name="Altermark B."/>
            <person name="Li C."/>
            <person name="Kuhnert E."/>
            <person name="Cox R.J."/>
            <person name="Crous P.W."/>
            <person name="Spatafora J.W."/>
            <person name="Lail K."/>
            <person name="Amirebrahimi M."/>
            <person name="Lipzen A."/>
            <person name="Pangilinan J."/>
            <person name="Andreopoulos W."/>
            <person name="Hayes R.D."/>
            <person name="Ng V."/>
            <person name="Grigoriev I.V."/>
            <person name="Jackson S.A."/>
            <person name="Sutton T.D.S."/>
            <person name="Dobson A.D.W."/>
            <person name="Rama T."/>
        </authorList>
    </citation>
    <scope>NUCLEOTIDE SEQUENCE</scope>
    <source>
        <strain evidence="2">TRa3180A</strain>
    </source>
</reference>
<evidence type="ECO:0000313" key="2">
    <source>
        <dbReference type="EMBL" id="KAG9241811.1"/>
    </source>
</evidence>
<dbReference type="OrthoDB" id="5343483at2759"/>
<organism evidence="2 3">
    <name type="scientific">Calycina marina</name>
    <dbReference type="NCBI Taxonomy" id="1763456"/>
    <lineage>
        <taxon>Eukaryota</taxon>
        <taxon>Fungi</taxon>
        <taxon>Dikarya</taxon>
        <taxon>Ascomycota</taxon>
        <taxon>Pezizomycotina</taxon>
        <taxon>Leotiomycetes</taxon>
        <taxon>Helotiales</taxon>
        <taxon>Pezizellaceae</taxon>
        <taxon>Calycina</taxon>
    </lineage>
</organism>
<protein>
    <submittedName>
        <fullName evidence="2">Uncharacterized protein</fullName>
    </submittedName>
</protein>
<dbReference type="EMBL" id="MU254153">
    <property type="protein sequence ID" value="KAG9241811.1"/>
    <property type="molecule type" value="Genomic_DNA"/>
</dbReference>
<evidence type="ECO:0000256" key="1">
    <source>
        <dbReference type="SAM" id="MobiDB-lite"/>
    </source>
</evidence>
<proteinExistence type="predicted"/>
<dbReference type="Proteomes" id="UP000887226">
    <property type="component" value="Unassembled WGS sequence"/>
</dbReference>
<keyword evidence="3" id="KW-1185">Reference proteome</keyword>
<comment type="caution">
    <text evidence="2">The sequence shown here is derived from an EMBL/GenBank/DDBJ whole genome shotgun (WGS) entry which is preliminary data.</text>
</comment>